<dbReference type="EC" id="3.2.1.89" evidence="4"/>
<dbReference type="AlphaFoldDB" id="A0AAX3RRW5"/>
<dbReference type="GO" id="GO:0031218">
    <property type="term" value="F:arabinogalactan endo-1,4-beta-galactosidase activity"/>
    <property type="evidence" value="ECO:0007669"/>
    <property type="project" value="UniProtKB-EC"/>
</dbReference>
<keyword evidence="2 4" id="KW-0378">Hydrolase</keyword>
<sequence>MFFAAAIVWSACSSTGYAAAIEKEKHVSELRAEDLFVKKVEGMNKDFIKGADVSSVIALENSGVTFYNTSGKRQDIFTTLKTGWGQLCSRPHLESPV</sequence>
<keyword evidence="3 4" id="KW-0326">Glycosidase</keyword>
<dbReference type="InterPro" id="IPR017853">
    <property type="entry name" value="GH"/>
</dbReference>
<evidence type="ECO:0000256" key="3">
    <source>
        <dbReference type="ARBA" id="ARBA00023295"/>
    </source>
</evidence>
<gene>
    <name evidence="5" type="ORF">P5633_06840</name>
</gene>
<dbReference type="SUPFAM" id="SSF51445">
    <property type="entry name" value="(Trans)glycosidases"/>
    <property type="match status" value="1"/>
</dbReference>
<comment type="similarity">
    <text evidence="1 4">Belongs to the glycosyl hydrolase 53 family.</text>
</comment>
<dbReference type="Pfam" id="PF07745">
    <property type="entry name" value="Glyco_hydro_53"/>
    <property type="match status" value="1"/>
</dbReference>
<accession>A0AAX3RRW5</accession>
<evidence type="ECO:0000256" key="1">
    <source>
        <dbReference type="ARBA" id="ARBA00010687"/>
    </source>
</evidence>
<dbReference type="Gene3D" id="3.20.20.80">
    <property type="entry name" value="Glycosidases"/>
    <property type="match status" value="1"/>
</dbReference>
<dbReference type="EMBL" id="CP120576">
    <property type="protein sequence ID" value="WEY86595.1"/>
    <property type="molecule type" value="Genomic_DNA"/>
</dbReference>
<comment type="catalytic activity">
    <reaction evidence="4">
        <text>The enzyme specifically hydrolyzes (1-&gt;4)-beta-D-galactosidic linkages in type I arabinogalactans.</text>
        <dbReference type="EC" id="3.2.1.89"/>
    </reaction>
</comment>
<dbReference type="InterPro" id="IPR011683">
    <property type="entry name" value="Glyco_hydro_53"/>
</dbReference>
<name>A0AAX3RRW5_BACIU</name>
<proteinExistence type="inferred from homology"/>
<evidence type="ECO:0000256" key="4">
    <source>
        <dbReference type="RuleBase" id="RU361192"/>
    </source>
</evidence>
<evidence type="ECO:0000256" key="2">
    <source>
        <dbReference type="ARBA" id="ARBA00022801"/>
    </source>
</evidence>
<reference evidence="5" key="1">
    <citation type="submission" date="2023-03" db="EMBL/GenBank/DDBJ databases">
        <title>Complete genome sequences of 52 Bacillus and Priestia strains isolated from West-African fermentations and 26 reference strains from the DSMZ collection.</title>
        <authorList>
            <person name="Wiedenbein E.S."/>
            <person name="Canoy T.S."/>
            <person name="Hui Y."/>
            <person name="Parkouda C."/>
            <person name="Dawende C."/>
            <person name="Ametefe E."/>
            <person name="Jespersen L."/>
            <person name="Nielsen D.S."/>
        </authorList>
    </citation>
    <scope>NUCLEOTIDE SEQUENCE</scope>
    <source>
        <strain evidence="5">PRO56</strain>
    </source>
</reference>
<evidence type="ECO:0000313" key="5">
    <source>
        <dbReference type="EMBL" id="WEY86595.1"/>
    </source>
</evidence>
<organism evidence="5">
    <name type="scientific">Bacillus subtilis</name>
    <dbReference type="NCBI Taxonomy" id="1423"/>
    <lineage>
        <taxon>Bacteria</taxon>
        <taxon>Bacillati</taxon>
        <taxon>Bacillota</taxon>
        <taxon>Bacilli</taxon>
        <taxon>Bacillales</taxon>
        <taxon>Bacillaceae</taxon>
        <taxon>Bacillus</taxon>
    </lineage>
</organism>
<protein>
    <recommendedName>
        <fullName evidence="4">Arabinogalactan endo-beta-1,4-galactanase</fullName>
        <ecNumber evidence="4">3.2.1.89</ecNumber>
    </recommendedName>
</protein>
<dbReference type="GO" id="GO:0015926">
    <property type="term" value="F:glucosidase activity"/>
    <property type="evidence" value="ECO:0007669"/>
    <property type="project" value="InterPro"/>
</dbReference>